<dbReference type="OrthoDB" id="1266at2157"/>
<proteinExistence type="predicted"/>
<dbReference type="Proteomes" id="UP000326302">
    <property type="component" value="Unassembled WGS sequence"/>
</dbReference>
<dbReference type="PANTHER" id="PTHR39081">
    <property type="entry name" value="MUT7-C DOMAIN-CONTAINING PROTEIN"/>
    <property type="match status" value="1"/>
</dbReference>
<dbReference type="EMBL" id="QKKZ01000002">
    <property type="protein sequence ID" value="KAB7515023.1"/>
    <property type="molecule type" value="Genomic_DNA"/>
</dbReference>
<evidence type="ECO:0000313" key="5">
    <source>
        <dbReference type="Proteomes" id="UP000326865"/>
    </source>
</evidence>
<protein>
    <recommendedName>
        <fullName evidence="1">Mut7-C RNAse domain-containing protein</fullName>
    </recommendedName>
</protein>
<evidence type="ECO:0000313" key="2">
    <source>
        <dbReference type="EMBL" id="KAB7515023.1"/>
    </source>
</evidence>
<dbReference type="Proteomes" id="UP000326865">
    <property type="component" value="Unassembled WGS sequence"/>
</dbReference>
<reference evidence="4 5" key="1">
    <citation type="submission" date="2019-10" db="EMBL/GenBank/DDBJ databases">
        <title>Unraveling microbial dark matter from salterns through culturing: the case of the genus Halosegnis.</title>
        <authorList>
            <person name="Duran-Viseras A."/>
            <person name="Andrei A.-S."/>
            <person name="Vera-Gargallo B."/>
            <person name="Ghai R."/>
            <person name="Sanchez-Porro C."/>
            <person name="Ventosa A."/>
        </authorList>
    </citation>
    <scope>NUCLEOTIDE SEQUENCE [LARGE SCALE GENOMIC DNA]</scope>
    <source>
        <strain evidence="3 4">F17-44</strain>
        <strain evidence="2 5">F18-79</strain>
    </source>
</reference>
<dbReference type="Pfam" id="PF01927">
    <property type="entry name" value="Mut7-C"/>
    <property type="match status" value="1"/>
</dbReference>
<sequence length="141" mass="16176">MCGKLATMLRFCGYDAAYALDRGTRDDDRLLDIARREDRTLLTRDVELAQRAGDRGRCLTERDTDDQLRELAAYGLDISLDSEPHYCGDCNGPVETVPDDDPTPEYAPSTEEFDIWRCRDCGQYFWKGSHWESMKQRLAAI</sequence>
<keyword evidence="5" id="KW-1185">Reference proteome</keyword>
<dbReference type="PANTHER" id="PTHR39081:SF1">
    <property type="entry name" value="MUT7-C RNASE DOMAIN-CONTAINING PROTEIN"/>
    <property type="match status" value="1"/>
</dbReference>
<dbReference type="InterPro" id="IPR002782">
    <property type="entry name" value="Mut7-C_RNAse_dom"/>
</dbReference>
<dbReference type="EMBL" id="QJOW01000001">
    <property type="protein sequence ID" value="KAB7518628.1"/>
    <property type="molecule type" value="Genomic_DNA"/>
</dbReference>
<accession>A0A5N5UIV8</accession>
<accession>A0A5N5U8S9</accession>
<feature type="domain" description="Mut7-C RNAse" evidence="1">
    <location>
        <begin position="1"/>
        <end position="137"/>
    </location>
</feature>
<gene>
    <name evidence="2" type="ORF">DM867_06425</name>
    <name evidence="3" type="ORF">DMP03_01435</name>
</gene>
<evidence type="ECO:0000259" key="1">
    <source>
        <dbReference type="Pfam" id="PF01927"/>
    </source>
</evidence>
<comment type="caution">
    <text evidence="2">The sequence shown here is derived from an EMBL/GenBank/DDBJ whole genome shotgun (WGS) entry which is preliminary data.</text>
</comment>
<evidence type="ECO:0000313" key="4">
    <source>
        <dbReference type="Proteomes" id="UP000326302"/>
    </source>
</evidence>
<evidence type="ECO:0000313" key="3">
    <source>
        <dbReference type="EMBL" id="KAB7518628.1"/>
    </source>
</evidence>
<organism evidence="2 5">
    <name type="scientific">Halosegnis rubeus</name>
    <dbReference type="NCBI Taxonomy" id="2212850"/>
    <lineage>
        <taxon>Archaea</taxon>
        <taxon>Methanobacteriati</taxon>
        <taxon>Methanobacteriota</taxon>
        <taxon>Stenosarchaea group</taxon>
        <taxon>Halobacteria</taxon>
        <taxon>Halobacteriales</taxon>
        <taxon>Natronomonadaceae</taxon>
        <taxon>Halosegnis</taxon>
    </lineage>
</organism>
<dbReference type="AlphaFoldDB" id="A0A5N5U8S9"/>
<name>A0A5N5U8S9_9EURY</name>